<protein>
    <submittedName>
        <fullName evidence="2">Uncharacterized protein</fullName>
    </submittedName>
</protein>
<feature type="transmembrane region" description="Helical" evidence="1">
    <location>
        <begin position="36"/>
        <end position="55"/>
    </location>
</feature>
<keyword evidence="1" id="KW-1133">Transmembrane helix</keyword>
<feature type="transmembrane region" description="Helical" evidence="1">
    <location>
        <begin position="61"/>
        <end position="79"/>
    </location>
</feature>
<dbReference type="EMBL" id="NDWU01000002">
    <property type="protein sequence ID" value="PUA34183.1"/>
    <property type="molecule type" value="Genomic_DNA"/>
</dbReference>
<accession>A0A2R7Y9I4</accession>
<comment type="caution">
    <text evidence="2">The sequence shown here is derived from an EMBL/GenBank/DDBJ whole genome shotgun (WGS) entry which is preliminary data.</text>
</comment>
<evidence type="ECO:0000313" key="2">
    <source>
        <dbReference type="EMBL" id="PUA34183.1"/>
    </source>
</evidence>
<proteinExistence type="predicted"/>
<dbReference type="Proteomes" id="UP000244066">
    <property type="component" value="Unassembled WGS sequence"/>
</dbReference>
<keyword evidence="1" id="KW-0812">Transmembrane</keyword>
<name>A0A2R7Y9I4_9ARCH</name>
<evidence type="ECO:0000313" key="3">
    <source>
        <dbReference type="Proteomes" id="UP000244066"/>
    </source>
</evidence>
<evidence type="ECO:0000256" key="1">
    <source>
        <dbReference type="SAM" id="Phobius"/>
    </source>
</evidence>
<keyword evidence="1" id="KW-0472">Membrane</keyword>
<dbReference type="AlphaFoldDB" id="A0A2R7Y9I4"/>
<gene>
    <name evidence="2" type="ORF">B9J98_00900</name>
</gene>
<reference evidence="2 3" key="1">
    <citation type="submission" date="2017-04" db="EMBL/GenBank/DDBJ databases">
        <title>Draft Aigarchaeota genome from a New Zealand hot spring.</title>
        <authorList>
            <person name="Reysenbach A.-L."/>
            <person name="Donaho J.A."/>
            <person name="Gerhart J."/>
            <person name="Kelley J.F."/>
            <person name="Kouba K."/>
            <person name="Podar M."/>
            <person name="Stott M."/>
        </authorList>
    </citation>
    <scope>NUCLEOTIDE SEQUENCE [LARGE SCALE GENOMIC DNA]</scope>
    <source>
        <strain evidence="2">NZ13_MG1</strain>
    </source>
</reference>
<sequence length="92" mass="10365">MSEDEWIVSEHAASIRYHRTRMRESRRETAREDGKGPIGAKAILIMIAFAALAALAYGQRLLALTLPLATLLAAVLSALRRKGRRPKRLVWR</sequence>
<organism evidence="2 3">
    <name type="scientific">Candidatus Terraquivivens tikiterensis</name>
    <dbReference type="NCBI Taxonomy" id="1980982"/>
    <lineage>
        <taxon>Archaea</taxon>
        <taxon>Nitrososphaerota</taxon>
        <taxon>Candidatus Wolframiiraptoraceae</taxon>
        <taxon>Candidatus Terraquivivens</taxon>
    </lineage>
</organism>